<organism evidence="6 7">
    <name type="scientific">Nocardia amikacinitolerans</name>
    <dbReference type="NCBI Taxonomy" id="756689"/>
    <lineage>
        <taxon>Bacteria</taxon>
        <taxon>Bacillati</taxon>
        <taxon>Actinomycetota</taxon>
        <taxon>Actinomycetes</taxon>
        <taxon>Mycobacteriales</taxon>
        <taxon>Nocardiaceae</taxon>
        <taxon>Nocardia</taxon>
    </lineage>
</organism>
<dbReference type="Gene3D" id="1.25.40.10">
    <property type="entry name" value="Tetratricopeptide repeat domain"/>
    <property type="match status" value="2"/>
</dbReference>
<dbReference type="PRINTS" id="PR00364">
    <property type="entry name" value="DISEASERSIST"/>
</dbReference>
<feature type="region of interest" description="Disordered" evidence="3">
    <location>
        <begin position="539"/>
        <end position="566"/>
    </location>
</feature>
<dbReference type="Pfam" id="PF25872">
    <property type="entry name" value="HTH_77"/>
    <property type="match status" value="1"/>
</dbReference>
<dbReference type="InterPro" id="IPR027417">
    <property type="entry name" value="P-loop_NTPase"/>
</dbReference>
<dbReference type="GO" id="GO:0000160">
    <property type="term" value="P:phosphorelay signal transduction system"/>
    <property type="evidence" value="ECO:0007669"/>
    <property type="project" value="InterPro"/>
</dbReference>
<dbReference type="InterPro" id="IPR016032">
    <property type="entry name" value="Sig_transdc_resp-reg_C-effctor"/>
</dbReference>
<feature type="compositionally biased region" description="Low complexity" evidence="3">
    <location>
        <begin position="502"/>
        <end position="525"/>
    </location>
</feature>
<dbReference type="SUPFAM" id="SSF48452">
    <property type="entry name" value="TPR-like"/>
    <property type="match status" value="2"/>
</dbReference>
<feature type="region of interest" description="Disordered" evidence="3">
    <location>
        <begin position="361"/>
        <end position="525"/>
    </location>
</feature>
<dbReference type="Gene3D" id="1.10.10.10">
    <property type="entry name" value="Winged helix-like DNA-binding domain superfamily/Winged helix DNA-binding domain"/>
    <property type="match status" value="1"/>
</dbReference>
<keyword evidence="2" id="KW-0238">DNA-binding</keyword>
<dbReference type="Pfam" id="PF13401">
    <property type="entry name" value="AAA_22"/>
    <property type="match status" value="1"/>
</dbReference>
<feature type="domain" description="Bacterial transcriptional activator" evidence="5">
    <location>
        <begin position="139"/>
        <end position="284"/>
    </location>
</feature>
<feature type="compositionally biased region" description="Low complexity" evidence="3">
    <location>
        <begin position="416"/>
        <end position="435"/>
    </location>
</feature>
<dbReference type="InterPro" id="IPR058852">
    <property type="entry name" value="HTH_77"/>
</dbReference>
<dbReference type="EMBL" id="OBEG01000002">
    <property type="protein sequence ID" value="SNY81245.1"/>
    <property type="molecule type" value="Genomic_DNA"/>
</dbReference>
<proteinExistence type="inferred from homology"/>
<dbReference type="PANTHER" id="PTHR47691:SF3">
    <property type="entry name" value="HTH-TYPE TRANSCRIPTIONAL REGULATOR RV0890C-RELATED"/>
    <property type="match status" value="1"/>
</dbReference>
<feature type="compositionally biased region" description="Low complexity" evidence="3">
    <location>
        <begin position="361"/>
        <end position="404"/>
    </location>
</feature>
<dbReference type="Gene3D" id="3.40.50.300">
    <property type="entry name" value="P-loop containing nucleotide triphosphate hydrolases"/>
    <property type="match status" value="1"/>
</dbReference>
<dbReference type="InterPro" id="IPR001867">
    <property type="entry name" value="OmpR/PhoB-type_DNA-bd"/>
</dbReference>
<dbReference type="Proteomes" id="UP000219565">
    <property type="component" value="Unassembled WGS sequence"/>
</dbReference>
<dbReference type="InterPro" id="IPR049945">
    <property type="entry name" value="AAA_22"/>
</dbReference>
<feature type="compositionally biased region" description="Low complexity" evidence="3">
    <location>
        <begin position="539"/>
        <end position="552"/>
    </location>
</feature>
<dbReference type="SUPFAM" id="SSF46894">
    <property type="entry name" value="C-terminal effector domain of the bipartite response regulators"/>
    <property type="match status" value="1"/>
</dbReference>
<sequence>MARRQTAWENDVGLGVALAYDDRGMFPDRRGPDGPNPTATPAGASVVVALLGEVALRRDDGLTPVPGTRSRLLLTALALRPGRSRSAPALIEDVWAERPPRSPMNALHTQVSRLRSALPDGALEIGPAGYRLAFAPEQVDLTLGGELLARARRELAAADFAACLDSVRTARALWRGEPGADLPPGELAEELIRTASSLATELDAVELTAREASGDIHGALHLARHRCAADPLDEPAQLDLMRLLARADRPNEALESFAAFRTRLADHLGADPGRALVELNTAILRGELIGGPTVSELRAAAASWPGGAVASWPGGAVATGLGGAGVSEPGGAAAGGVAGPPVNGPGDAAASGVAGPPVNGPAGAASSAGNAAATGPHGAAASGMAGPPTNGPAGAAPSAGGAAPTRPHDAAASGFAGPPTNGPAGAAPSAGGAAPTRPHDAAASGFAGPPTNGPAGAAASAGGAGASGLASPPTNEPAGAAANGPGNAAPTRPHDAAASQMAGPPTNGPAGAAPSAGGAAATGPGDAAAGGLAGPAGNVPASGAASGPGNAATTEPRDAAAGGSAGPAAHVQAGAAASAGGAAATGPGDAAAGGLAGPAGNVPASGAASGPGNAATTGPRDAVASGLAGPPANGPAGAAASWPGGAVANVRDHRASTGTGAFASVDSTAQLQESDGAGLPAPRDAIGLRAAPNALLGRDGDIDELVGLLRAARVVTVLGPGGTGKTRVANEVGARVARRESVVLVELASVRSTSVADARADIESAISTTLGIGEVVREPGLLRQGRIDTGRRLRDALSARPMLLILDNCEHLIDAVAEVVADLIGSCEQLTVLTTSRAPLAISAESVYPLAPLAIDAAGSPATDLFSARARAVRPTVRLDPDAVARLCAMLDGLPLAIELAAARVRTMSVEEIESRLEHRFALLRGGDRSSPERHRTLHAVIAWSWNLLDPPQQATLRRMCRFPAGFTLPAAESVAGGADVDDVTAAVDGLVGQSLLTVLEDEGGTRYRMLETVREFGEEQLTAADEGELVMRRMSCWASEYAVAAARRYRTDDQVSTVLSVGAELDNLVAVLRHALDRGDSATVYRVFPVAAMLWMMRGAHLELTSWAPRVLRLTPEPGPARGVVADLRMLASVVIGLHMIYLNSDLRPMAAVRSRARTLLRTAVDMNPGLRLLGDLLIADASGKGVARKLAEGARSPDPDVRAAALIARANLRENQGDVHGSARDSLGALRLVEPADLWGTAMVCQHLGQLGGQTARYAESVDYYRRAVEALRILRAHDEIVEIRSYLAVALIGIGGVDQARAELSFALDSSDDPAHVQPIDDPNIRRNHRLATVAAGVAELALAEGDIDAGMRYYRRSLNLLGWPEDELTPGPGGLMLAGAMVGAHVLYGRVDAATELAAELAAGAAGRLAQYYDLPQIGAVACGVGSYLLAVDPGSDLGMELLALAAKVVARQDYPSMMVERHLELHRPRVGAERMSAALRSAAALRRRTGAARIIALLREFSGAPGD</sequence>
<evidence type="ECO:0000256" key="2">
    <source>
        <dbReference type="ARBA" id="ARBA00023125"/>
    </source>
</evidence>
<evidence type="ECO:0000259" key="4">
    <source>
        <dbReference type="SMART" id="SM00862"/>
    </source>
</evidence>
<dbReference type="InterPro" id="IPR005158">
    <property type="entry name" value="BTAD"/>
</dbReference>
<dbReference type="GO" id="GO:0003677">
    <property type="term" value="F:DNA binding"/>
    <property type="evidence" value="ECO:0007669"/>
    <property type="project" value="UniProtKB-KW"/>
</dbReference>
<protein>
    <submittedName>
        <fullName evidence="6">Predicted ATPase</fullName>
    </submittedName>
</protein>
<dbReference type="GO" id="GO:0006355">
    <property type="term" value="P:regulation of DNA-templated transcription"/>
    <property type="evidence" value="ECO:0007669"/>
    <property type="project" value="InterPro"/>
</dbReference>
<evidence type="ECO:0000259" key="5">
    <source>
        <dbReference type="SMART" id="SM01043"/>
    </source>
</evidence>
<evidence type="ECO:0000313" key="6">
    <source>
        <dbReference type="EMBL" id="SNY81245.1"/>
    </source>
</evidence>
<name>A0A285L8F8_9NOCA</name>
<dbReference type="GO" id="GO:0016887">
    <property type="term" value="F:ATP hydrolysis activity"/>
    <property type="evidence" value="ECO:0007669"/>
    <property type="project" value="InterPro"/>
</dbReference>
<dbReference type="SUPFAM" id="SSF52540">
    <property type="entry name" value="P-loop containing nucleoside triphosphate hydrolases"/>
    <property type="match status" value="1"/>
</dbReference>
<gene>
    <name evidence="6" type="ORF">SAMN04244553_2832</name>
</gene>
<dbReference type="InterPro" id="IPR011990">
    <property type="entry name" value="TPR-like_helical_dom_sf"/>
</dbReference>
<dbReference type="InterPro" id="IPR036388">
    <property type="entry name" value="WH-like_DNA-bd_sf"/>
</dbReference>
<comment type="similarity">
    <text evidence="1">Belongs to the AfsR/DnrI/RedD regulatory family.</text>
</comment>
<evidence type="ECO:0000256" key="1">
    <source>
        <dbReference type="ARBA" id="ARBA00005820"/>
    </source>
</evidence>
<feature type="domain" description="OmpR/PhoB-type" evidence="4">
    <location>
        <begin position="60"/>
        <end position="132"/>
    </location>
</feature>
<reference evidence="7" key="1">
    <citation type="submission" date="2017-09" db="EMBL/GenBank/DDBJ databases">
        <authorList>
            <person name="Varghese N."/>
            <person name="Submissions S."/>
        </authorList>
    </citation>
    <scope>NUCLEOTIDE SEQUENCE [LARGE SCALE GENOMIC DNA]</scope>
    <source>
        <strain evidence="7">DSM 45537</strain>
    </source>
</reference>
<accession>A0A285L8F8</accession>
<dbReference type="STRING" id="1379680.GCA_001612615_06367"/>
<evidence type="ECO:0000313" key="7">
    <source>
        <dbReference type="Proteomes" id="UP000219565"/>
    </source>
</evidence>
<dbReference type="Pfam" id="PF03704">
    <property type="entry name" value="BTAD"/>
    <property type="match status" value="1"/>
</dbReference>
<keyword evidence="7" id="KW-1185">Reference proteome</keyword>
<dbReference type="PANTHER" id="PTHR47691">
    <property type="entry name" value="REGULATOR-RELATED"/>
    <property type="match status" value="1"/>
</dbReference>
<feature type="compositionally biased region" description="Low complexity" evidence="3">
    <location>
        <begin position="445"/>
        <end position="491"/>
    </location>
</feature>
<feature type="region of interest" description="Disordered" evidence="3">
    <location>
        <begin position="604"/>
        <end position="641"/>
    </location>
</feature>
<dbReference type="SMART" id="SM00862">
    <property type="entry name" value="Trans_reg_C"/>
    <property type="match status" value="1"/>
</dbReference>
<dbReference type="SMART" id="SM01043">
    <property type="entry name" value="BTAD"/>
    <property type="match status" value="1"/>
</dbReference>
<evidence type="ECO:0000256" key="3">
    <source>
        <dbReference type="SAM" id="MobiDB-lite"/>
    </source>
</evidence>